<keyword evidence="1" id="KW-0732">Signal</keyword>
<dbReference type="EMBL" id="JALLPB020000663">
    <property type="protein sequence ID" value="KAL3807203.1"/>
    <property type="molecule type" value="Genomic_DNA"/>
</dbReference>
<protein>
    <submittedName>
        <fullName evidence="2">Uncharacterized protein</fullName>
    </submittedName>
</protein>
<evidence type="ECO:0000313" key="3">
    <source>
        <dbReference type="Proteomes" id="UP001530377"/>
    </source>
</evidence>
<reference evidence="2 3" key="1">
    <citation type="submission" date="2024-10" db="EMBL/GenBank/DDBJ databases">
        <title>Updated reference genomes for cyclostephanoid diatoms.</title>
        <authorList>
            <person name="Roberts W.R."/>
            <person name="Alverson A.J."/>
        </authorList>
    </citation>
    <scope>NUCLEOTIDE SEQUENCE [LARGE SCALE GENOMIC DNA]</scope>
    <source>
        <strain evidence="2 3">AJA228-03</strain>
    </source>
</reference>
<gene>
    <name evidence="2" type="ORF">ACHAXA_008915</name>
</gene>
<evidence type="ECO:0000256" key="1">
    <source>
        <dbReference type="SAM" id="SignalP"/>
    </source>
</evidence>
<comment type="caution">
    <text evidence="2">The sequence shown here is derived from an EMBL/GenBank/DDBJ whole genome shotgun (WGS) entry which is preliminary data.</text>
</comment>
<sequence>MVFSKSLVFLALTASSTDAFAVISRLTASTSRAQSLFDVSIHSDMEQITFTNRFRDVAALSVLTFGLLFPSNDALAAQAPISLLPRDDAALRSSSIQLSATIQTMDFSLPSSYDSLSDPIASGVDELTETIVINTGGSKKIGTPTGGSSAKEQAEAARAERVAQRKATELAQSQLDKQAAKERDENIKAMRLERAAKRAAAQAEKEAAAADDAKDAKFKGVKFLDTSMPTY</sequence>
<name>A0ABD3R3Q6_9STRA</name>
<dbReference type="Proteomes" id="UP001530377">
    <property type="component" value="Unassembled WGS sequence"/>
</dbReference>
<organism evidence="2 3">
    <name type="scientific">Cyclostephanos tholiformis</name>
    <dbReference type="NCBI Taxonomy" id="382380"/>
    <lineage>
        <taxon>Eukaryota</taxon>
        <taxon>Sar</taxon>
        <taxon>Stramenopiles</taxon>
        <taxon>Ochrophyta</taxon>
        <taxon>Bacillariophyta</taxon>
        <taxon>Coscinodiscophyceae</taxon>
        <taxon>Thalassiosirophycidae</taxon>
        <taxon>Stephanodiscales</taxon>
        <taxon>Stephanodiscaceae</taxon>
        <taxon>Cyclostephanos</taxon>
    </lineage>
</organism>
<feature type="signal peptide" evidence="1">
    <location>
        <begin position="1"/>
        <end position="19"/>
    </location>
</feature>
<proteinExistence type="predicted"/>
<dbReference type="AlphaFoldDB" id="A0ABD3R3Q6"/>
<keyword evidence="3" id="KW-1185">Reference proteome</keyword>
<evidence type="ECO:0000313" key="2">
    <source>
        <dbReference type="EMBL" id="KAL3807203.1"/>
    </source>
</evidence>
<accession>A0ABD3R3Q6</accession>
<feature type="chain" id="PRO_5044768780" evidence="1">
    <location>
        <begin position="20"/>
        <end position="231"/>
    </location>
</feature>